<sequence>MRVKFMLLKVTGKLAAMNTVFQFPLLDLPNELIALVIEQVDNRTTLRKLSRTCRRVQELTEPVLYRYALVSSRAHTRDLLHSLRSRSTRGSARAKALHTLDVPCNWRQEQSFADLARLLESAIHLKRLMIEAPECNHGEFEDADHYEEMTAALLRPFETAVANDQDQKPLQKLQELVLHLNGPESPYWSVDERSICLFMLPSLQRLKLSCVNIEDDAAKGVDRKMFTSLKHLVIEEANITHRGLMGILSLPQSLETLYLGENCHNIDQFADKINPAANHLFNNNPAAALEAIGQQKSSLRELVYVTPERNGWSRKVPKRSAVDAGFANFHYLESITLHGTCVNFERAVVSSRSPPMLKELIYKTDNMFWSPIMDSAPEIVLSLLPFVRAPSSSLPTTLEKLRIISNKQHVNSSIRQNVRAAAKILEKHGVVFQVAFETRSSYFPPYLYGEPLPVINTIFDGKRFDVPEEPVRRMWAMVED</sequence>
<gene>
    <name evidence="2" type="ORF">Slin15195_G096390</name>
</gene>
<keyword evidence="3" id="KW-1185">Reference proteome</keyword>
<dbReference type="Pfam" id="PF24758">
    <property type="entry name" value="LRR_At5g56370"/>
    <property type="match status" value="1"/>
</dbReference>
<feature type="domain" description="F-box" evidence="1">
    <location>
        <begin position="22"/>
        <end position="68"/>
    </location>
</feature>
<dbReference type="PROSITE" id="PS50181">
    <property type="entry name" value="FBOX"/>
    <property type="match status" value="1"/>
</dbReference>
<evidence type="ECO:0000313" key="3">
    <source>
        <dbReference type="Proteomes" id="UP001056384"/>
    </source>
</evidence>
<proteinExistence type="predicted"/>
<dbReference type="InterPro" id="IPR001810">
    <property type="entry name" value="F-box_dom"/>
</dbReference>
<dbReference type="Proteomes" id="UP001056384">
    <property type="component" value="Chromosome 8"/>
</dbReference>
<dbReference type="OrthoDB" id="2522477at2759"/>
<evidence type="ECO:0000313" key="2">
    <source>
        <dbReference type="EMBL" id="USW56320.1"/>
    </source>
</evidence>
<reference evidence="2" key="1">
    <citation type="submission" date="2022-06" db="EMBL/GenBank/DDBJ databases">
        <title>Complete genome sequences of two strains of the flax pathogen Septoria linicola.</title>
        <authorList>
            <person name="Lapalu N."/>
            <person name="Simon A."/>
            <person name="Demenou B."/>
            <person name="Paumier D."/>
            <person name="Guillot M.-P."/>
            <person name="Gout L."/>
            <person name="Valade R."/>
        </authorList>
    </citation>
    <scope>NUCLEOTIDE SEQUENCE</scope>
    <source>
        <strain evidence="2">SE15195</strain>
    </source>
</reference>
<organism evidence="2 3">
    <name type="scientific">Septoria linicola</name>
    <dbReference type="NCBI Taxonomy" id="215465"/>
    <lineage>
        <taxon>Eukaryota</taxon>
        <taxon>Fungi</taxon>
        <taxon>Dikarya</taxon>
        <taxon>Ascomycota</taxon>
        <taxon>Pezizomycotina</taxon>
        <taxon>Dothideomycetes</taxon>
        <taxon>Dothideomycetidae</taxon>
        <taxon>Mycosphaerellales</taxon>
        <taxon>Mycosphaerellaceae</taxon>
        <taxon>Septoria</taxon>
    </lineage>
</organism>
<dbReference type="InterPro" id="IPR055411">
    <property type="entry name" value="LRR_FXL15/At3g58940/PEG3-like"/>
</dbReference>
<dbReference type="EMBL" id="CP099425">
    <property type="protein sequence ID" value="USW56320.1"/>
    <property type="molecule type" value="Genomic_DNA"/>
</dbReference>
<evidence type="ECO:0000259" key="1">
    <source>
        <dbReference type="PROSITE" id="PS50181"/>
    </source>
</evidence>
<name>A0A9Q9B182_9PEZI</name>
<dbReference type="AlphaFoldDB" id="A0A9Q9B182"/>
<dbReference type="Gene3D" id="3.80.10.10">
    <property type="entry name" value="Ribonuclease Inhibitor"/>
    <property type="match status" value="1"/>
</dbReference>
<dbReference type="InterPro" id="IPR032675">
    <property type="entry name" value="LRR_dom_sf"/>
</dbReference>
<protein>
    <submittedName>
        <fullName evidence="2">F-box domain, leucine-rich repeat domain superfamily</fullName>
    </submittedName>
</protein>
<dbReference type="SUPFAM" id="SSF52047">
    <property type="entry name" value="RNI-like"/>
    <property type="match status" value="1"/>
</dbReference>
<accession>A0A9Q9B182</accession>